<gene>
    <name evidence="4" type="ORF">UT75_C0011G0010</name>
</gene>
<dbReference type="InterPro" id="IPR015991">
    <property type="entry name" value="TatD/YcfH-like"/>
</dbReference>
<reference evidence="4 5" key="1">
    <citation type="journal article" date="2015" name="Nature">
        <title>rRNA introns, odd ribosomes, and small enigmatic genomes across a large radiation of phyla.</title>
        <authorList>
            <person name="Brown C.T."/>
            <person name="Hug L.A."/>
            <person name="Thomas B.C."/>
            <person name="Sharon I."/>
            <person name="Castelle C.J."/>
            <person name="Singh A."/>
            <person name="Wilkins M.J."/>
            <person name="Williams K.H."/>
            <person name="Banfield J.F."/>
        </authorList>
    </citation>
    <scope>NUCLEOTIDE SEQUENCE [LARGE SCALE GENOMIC DNA]</scope>
</reference>
<evidence type="ECO:0000256" key="2">
    <source>
        <dbReference type="ARBA" id="ARBA00022801"/>
    </source>
</evidence>
<evidence type="ECO:0000313" key="5">
    <source>
        <dbReference type="Proteomes" id="UP000034072"/>
    </source>
</evidence>
<name>A0A0G0TQ29_9BACT</name>
<feature type="binding site" evidence="3">
    <location>
        <position position="128"/>
    </location>
    <ligand>
        <name>a divalent metal cation</name>
        <dbReference type="ChEBI" id="CHEBI:60240"/>
        <label>2</label>
    </ligand>
</feature>
<feature type="binding site" evidence="3">
    <location>
        <position position="9"/>
    </location>
    <ligand>
        <name>a divalent metal cation</name>
        <dbReference type="ChEBI" id="CHEBI:60240"/>
        <label>1</label>
    </ligand>
</feature>
<dbReference type="EMBL" id="LBXZ01000011">
    <property type="protein sequence ID" value="KKR39982.1"/>
    <property type="molecule type" value="Genomic_DNA"/>
</dbReference>
<keyword evidence="2" id="KW-0378">Hydrolase</keyword>
<keyword evidence="1 3" id="KW-0479">Metal-binding</keyword>
<dbReference type="PATRIC" id="fig|1619033.3.peg.766"/>
<protein>
    <submittedName>
        <fullName evidence="4">Sec-independent protein TatD</fullName>
    </submittedName>
</protein>
<dbReference type="FunFam" id="3.20.20.140:FF:000005">
    <property type="entry name" value="TatD family hydrolase"/>
    <property type="match status" value="1"/>
</dbReference>
<dbReference type="PIRSF" id="PIRSF005902">
    <property type="entry name" value="DNase_TatD"/>
    <property type="match status" value="1"/>
</dbReference>
<proteinExistence type="predicted"/>
<dbReference type="Proteomes" id="UP000034072">
    <property type="component" value="Unassembled WGS sequence"/>
</dbReference>
<feature type="binding site" evidence="3">
    <location>
        <position position="90"/>
    </location>
    <ligand>
        <name>a divalent metal cation</name>
        <dbReference type="ChEBI" id="CHEBI:60240"/>
        <label>1</label>
    </ligand>
</feature>
<dbReference type="InterPro" id="IPR032466">
    <property type="entry name" value="Metal_Hydrolase"/>
</dbReference>
<organism evidence="4 5">
    <name type="scientific">Candidatus Yanofskybacteria bacterium GW2011_GWE2_40_11</name>
    <dbReference type="NCBI Taxonomy" id="1619033"/>
    <lineage>
        <taxon>Bacteria</taxon>
        <taxon>Candidatus Yanofskyibacteriota</taxon>
    </lineage>
</organism>
<dbReference type="AlphaFoldDB" id="A0A0G0TQ29"/>
<evidence type="ECO:0000256" key="3">
    <source>
        <dbReference type="PIRSR" id="PIRSR005902-1"/>
    </source>
</evidence>
<feature type="binding site" evidence="3">
    <location>
        <position position="207"/>
    </location>
    <ligand>
        <name>a divalent metal cation</name>
        <dbReference type="ChEBI" id="CHEBI:60240"/>
        <label>1</label>
    </ligand>
</feature>
<evidence type="ECO:0000313" key="4">
    <source>
        <dbReference type="EMBL" id="KKR39982.1"/>
    </source>
</evidence>
<dbReference type="PANTHER" id="PTHR46124:SF2">
    <property type="entry name" value="D-AMINOACYL-TRNA DEACYLASE"/>
    <property type="match status" value="1"/>
</dbReference>
<dbReference type="Pfam" id="PF01026">
    <property type="entry name" value="TatD_DNase"/>
    <property type="match status" value="1"/>
</dbReference>
<dbReference type="Gene3D" id="3.20.20.140">
    <property type="entry name" value="Metal-dependent hydrolases"/>
    <property type="match status" value="1"/>
</dbReference>
<dbReference type="GO" id="GO:0046872">
    <property type="term" value="F:metal ion binding"/>
    <property type="evidence" value="ECO:0007669"/>
    <property type="project" value="UniProtKB-KW"/>
</dbReference>
<accession>A0A0G0TQ29</accession>
<evidence type="ECO:0000256" key="1">
    <source>
        <dbReference type="ARBA" id="ARBA00022723"/>
    </source>
</evidence>
<sequence length="260" mass="29466">MKIIDTHCHPQFPDYDNDREEMIKRNLVDGVFMIAIGADLKSSEGGIALAKKYPNQIWATIGAHPDEIGEDFAIEDYKKIISKQVVAIGEVGLDYYRTPEEDRRKRQKDIFLEFINLSHEAKLPLVIHSRNEKLGKSAHDDLADILKSNDGLTVDGVAHSFTGTVDEAKKYLDLGFYLGFNGIITFANQYDEVVRYAPMEQILLETDAPWLSPVPYRGQRNEPIRVIEVAKRVAELKNIELAEVVSICNQNARKLFGIDF</sequence>
<dbReference type="PANTHER" id="PTHR46124">
    <property type="entry name" value="D-AMINOACYL-TRNA DEACYLASE"/>
    <property type="match status" value="1"/>
</dbReference>
<dbReference type="SUPFAM" id="SSF51556">
    <property type="entry name" value="Metallo-dependent hydrolases"/>
    <property type="match status" value="1"/>
</dbReference>
<dbReference type="GO" id="GO:0016788">
    <property type="term" value="F:hydrolase activity, acting on ester bonds"/>
    <property type="evidence" value="ECO:0007669"/>
    <property type="project" value="InterPro"/>
</dbReference>
<feature type="binding site" evidence="3">
    <location>
        <position position="7"/>
    </location>
    <ligand>
        <name>a divalent metal cation</name>
        <dbReference type="ChEBI" id="CHEBI:60240"/>
        <label>1</label>
    </ligand>
</feature>
<feature type="binding site" evidence="3">
    <location>
        <position position="159"/>
    </location>
    <ligand>
        <name>a divalent metal cation</name>
        <dbReference type="ChEBI" id="CHEBI:60240"/>
        <label>2</label>
    </ligand>
</feature>
<dbReference type="NCBIfam" id="TIGR00010">
    <property type="entry name" value="YchF/TatD family DNA exonuclease"/>
    <property type="match status" value="1"/>
</dbReference>
<dbReference type="InterPro" id="IPR001130">
    <property type="entry name" value="TatD-like"/>
</dbReference>
<dbReference type="CDD" id="cd01310">
    <property type="entry name" value="TatD_DNAse"/>
    <property type="match status" value="1"/>
</dbReference>
<comment type="caution">
    <text evidence="4">The sequence shown here is derived from an EMBL/GenBank/DDBJ whole genome shotgun (WGS) entry which is preliminary data.</text>
</comment>
<dbReference type="GO" id="GO:0004536">
    <property type="term" value="F:DNA nuclease activity"/>
    <property type="evidence" value="ECO:0007669"/>
    <property type="project" value="InterPro"/>
</dbReference>